<dbReference type="RefSeq" id="WP_207339399.1">
    <property type="nucleotide sequence ID" value="NZ_CP074405.1"/>
</dbReference>
<dbReference type="InterPro" id="IPR050109">
    <property type="entry name" value="HTH-type_TetR-like_transc_reg"/>
</dbReference>
<keyword evidence="3" id="KW-0804">Transcription</keyword>
<protein>
    <submittedName>
        <fullName evidence="7">TetR/AcrR family transcriptional regulator</fullName>
    </submittedName>
</protein>
<dbReference type="InterPro" id="IPR009057">
    <property type="entry name" value="Homeodomain-like_sf"/>
</dbReference>
<sequence length="226" mass="24643">MAGTGAAPAPAADPAVSPRRQHTRERLLDAAFDLFADEGVDATSIEAVCERAGFTRGAFYSNFESKYALLLALAAREHGRRLSELRGALAAAQAELGHGTGSDLDVDSLSRFLEILLERMSDDRRWRVISAELTLLAMRQPAIARHHHDLDRQMTDEVADEIERLMPVLGRRLVLPARQVLRVLTAGYMADLSAADLSGGPQPAARAREQAAAWLPTVVDRLTEPV</sequence>
<keyword evidence="2 4" id="KW-0238">DNA-binding</keyword>
<evidence type="ECO:0000313" key="8">
    <source>
        <dbReference type="Proteomes" id="UP000677804"/>
    </source>
</evidence>
<proteinExistence type="predicted"/>
<evidence type="ECO:0000256" key="4">
    <source>
        <dbReference type="PROSITE-ProRule" id="PRU00335"/>
    </source>
</evidence>
<reference evidence="7 8" key="1">
    <citation type="submission" date="2021-05" db="EMBL/GenBank/DDBJ databases">
        <title>Novel species in genus Cellulomonas.</title>
        <authorList>
            <person name="Zhang G."/>
        </authorList>
    </citation>
    <scope>NUCLEOTIDE SEQUENCE [LARGE SCALE GENOMIC DNA]</scope>
    <source>
        <strain evidence="8">zg-ZUI222</strain>
    </source>
</reference>
<feature type="region of interest" description="Disordered" evidence="5">
    <location>
        <begin position="1"/>
        <end position="21"/>
    </location>
</feature>
<dbReference type="PRINTS" id="PR00455">
    <property type="entry name" value="HTHTETR"/>
</dbReference>
<evidence type="ECO:0000259" key="6">
    <source>
        <dbReference type="PROSITE" id="PS50977"/>
    </source>
</evidence>
<evidence type="ECO:0000313" key="7">
    <source>
        <dbReference type="EMBL" id="QVI61825.1"/>
    </source>
</evidence>
<dbReference type="Gene3D" id="1.10.357.10">
    <property type="entry name" value="Tetracycline Repressor, domain 2"/>
    <property type="match status" value="1"/>
</dbReference>
<dbReference type="PANTHER" id="PTHR30055:SF234">
    <property type="entry name" value="HTH-TYPE TRANSCRIPTIONAL REGULATOR BETI"/>
    <property type="match status" value="1"/>
</dbReference>
<evidence type="ECO:0000256" key="5">
    <source>
        <dbReference type="SAM" id="MobiDB-lite"/>
    </source>
</evidence>
<feature type="domain" description="HTH tetR-type" evidence="6">
    <location>
        <begin position="21"/>
        <end position="81"/>
    </location>
</feature>
<dbReference type="Proteomes" id="UP000677804">
    <property type="component" value="Chromosome"/>
</dbReference>
<name>A0ABX8D4P3_9CELL</name>
<gene>
    <name evidence="7" type="ORF">KG103_15465</name>
</gene>
<dbReference type="InterPro" id="IPR001647">
    <property type="entry name" value="HTH_TetR"/>
</dbReference>
<accession>A0ABX8D4P3</accession>
<dbReference type="PROSITE" id="PS50977">
    <property type="entry name" value="HTH_TETR_2"/>
    <property type="match status" value="1"/>
</dbReference>
<keyword evidence="1" id="KW-0805">Transcription regulation</keyword>
<organism evidence="7 8">
    <name type="scientific">Cellulomonas wangleii</name>
    <dbReference type="NCBI Taxonomy" id="2816956"/>
    <lineage>
        <taxon>Bacteria</taxon>
        <taxon>Bacillati</taxon>
        <taxon>Actinomycetota</taxon>
        <taxon>Actinomycetes</taxon>
        <taxon>Micrococcales</taxon>
        <taxon>Cellulomonadaceae</taxon>
        <taxon>Cellulomonas</taxon>
    </lineage>
</organism>
<evidence type="ECO:0000256" key="3">
    <source>
        <dbReference type="ARBA" id="ARBA00023163"/>
    </source>
</evidence>
<evidence type="ECO:0000256" key="2">
    <source>
        <dbReference type="ARBA" id="ARBA00023125"/>
    </source>
</evidence>
<feature type="DNA-binding region" description="H-T-H motif" evidence="4">
    <location>
        <begin position="44"/>
        <end position="63"/>
    </location>
</feature>
<feature type="compositionally biased region" description="Low complexity" evidence="5">
    <location>
        <begin position="1"/>
        <end position="15"/>
    </location>
</feature>
<dbReference type="PANTHER" id="PTHR30055">
    <property type="entry name" value="HTH-TYPE TRANSCRIPTIONAL REGULATOR RUTR"/>
    <property type="match status" value="1"/>
</dbReference>
<keyword evidence="8" id="KW-1185">Reference proteome</keyword>
<dbReference type="Pfam" id="PF00440">
    <property type="entry name" value="TetR_N"/>
    <property type="match status" value="1"/>
</dbReference>
<evidence type="ECO:0000256" key="1">
    <source>
        <dbReference type="ARBA" id="ARBA00023015"/>
    </source>
</evidence>
<dbReference type="EMBL" id="CP074405">
    <property type="protein sequence ID" value="QVI61825.1"/>
    <property type="molecule type" value="Genomic_DNA"/>
</dbReference>
<dbReference type="SUPFAM" id="SSF46689">
    <property type="entry name" value="Homeodomain-like"/>
    <property type="match status" value="1"/>
</dbReference>